<dbReference type="GO" id="GO:0016301">
    <property type="term" value="F:kinase activity"/>
    <property type="evidence" value="ECO:0007669"/>
    <property type="project" value="UniProtKB-KW"/>
</dbReference>
<feature type="region of interest" description="Disordered" evidence="1">
    <location>
        <begin position="286"/>
        <end position="329"/>
    </location>
</feature>
<reference evidence="2" key="1">
    <citation type="journal article" date="2018" name="PLoS Negl. Trop. Dis.">
        <title>An insight into the salivary gland and fat body transcriptome of Panstrongylus lignarius (Hemiptera: Heteroptera), the main vector of Chagas disease in Peru.</title>
        <authorList>
            <person name="Nevoa J.C."/>
            <person name="Mendes M.T."/>
            <person name="da Silva M.V."/>
            <person name="Soares S.C."/>
            <person name="Oliveira C.J.F."/>
            <person name="Ribeiro J.M.C."/>
        </authorList>
    </citation>
    <scope>NUCLEOTIDE SEQUENCE</scope>
</reference>
<feature type="region of interest" description="Disordered" evidence="1">
    <location>
        <begin position="169"/>
        <end position="188"/>
    </location>
</feature>
<feature type="compositionally biased region" description="Polar residues" evidence="1">
    <location>
        <begin position="101"/>
        <end position="111"/>
    </location>
</feature>
<organism evidence="2">
    <name type="scientific">Panstrongylus lignarius</name>
    <dbReference type="NCBI Taxonomy" id="156445"/>
    <lineage>
        <taxon>Eukaryota</taxon>
        <taxon>Metazoa</taxon>
        <taxon>Ecdysozoa</taxon>
        <taxon>Arthropoda</taxon>
        <taxon>Hexapoda</taxon>
        <taxon>Insecta</taxon>
        <taxon>Pterygota</taxon>
        <taxon>Neoptera</taxon>
        <taxon>Paraneoptera</taxon>
        <taxon>Hemiptera</taxon>
        <taxon>Heteroptera</taxon>
        <taxon>Panheteroptera</taxon>
        <taxon>Cimicomorpha</taxon>
        <taxon>Reduviidae</taxon>
        <taxon>Triatominae</taxon>
        <taxon>Panstrongylus</taxon>
    </lineage>
</organism>
<keyword evidence="2" id="KW-0418">Kinase</keyword>
<name>A0A224XDJ8_9HEMI</name>
<dbReference type="AlphaFoldDB" id="A0A224XDJ8"/>
<feature type="region of interest" description="Disordered" evidence="1">
    <location>
        <begin position="86"/>
        <end position="129"/>
    </location>
</feature>
<evidence type="ECO:0000313" key="2">
    <source>
        <dbReference type="EMBL" id="JAW09064.1"/>
    </source>
</evidence>
<feature type="compositionally biased region" description="Basic and acidic residues" evidence="1">
    <location>
        <begin position="293"/>
        <end position="321"/>
    </location>
</feature>
<protein>
    <submittedName>
        <fullName evidence="2">Putative serine/threonine-protein kinase clka</fullName>
    </submittedName>
</protein>
<feature type="compositionally biased region" description="Basic residues" evidence="1">
    <location>
        <begin position="112"/>
        <end position="129"/>
    </location>
</feature>
<dbReference type="EMBL" id="GFTR01007362">
    <property type="protein sequence ID" value="JAW09064.1"/>
    <property type="molecule type" value="Transcribed_RNA"/>
</dbReference>
<evidence type="ECO:0000256" key="1">
    <source>
        <dbReference type="SAM" id="MobiDB-lite"/>
    </source>
</evidence>
<keyword evidence="2" id="KW-0808">Transferase</keyword>
<sequence>MKKYMYIMPSIILLLANSFIVKGVTLKSSMSRKVPEKRSHKTFYEDYYQDVKVPTNYDLDYYPYRSYLYDSNEDPFYEEPHNIVKKHKTKRRGYNKEKNVSSKSNHLNSQKVRIKSQRRSKTNFKTKSRRNVQSMDNSYFVKQYLNNGETVQKENYGDNVNNIRRQAYLPSADDPSENRNALGYGNREEDGKIYNDNYTNNNMGKEAIRQPEIIENYNLEGYKLSNKKSPYDYLHIYNRSHNNFNDINDKLNMKYEFQPNEFNYKSLKRVLGEPIEIQHASQFPQCPAYRSNSRNDAESVRNNMQKESEGELFKGNPRERNNYNGGLLQDGNYFRKRLERSHEEYKSKKQNMRKKRGEKANVFTLTFPGAGENLGSYISLRDWPTEITQNPRCTKCSTVPMCTTCSTTQQCTFLTPTCTEEPTTCTTECTTKCTTTEECTTEMTCATESKCTTCPRNFKELNEGGRIYMDLSNFVSNMFHPLPVYNATLNNNQQSKRQKYMVPYVLQQNTPSISSLNKNNEIKIIKLEPHNLIERSNNNTQDFNDNIYIVKLLKDLSSVGKLTEIPLQPQKSFYSVPYAPRVRRQLAIMKSVGDC</sequence>
<accession>A0A224XDJ8</accession>
<proteinExistence type="predicted"/>